<comment type="caution">
    <text evidence="1">The sequence shown here is derived from an EMBL/GenBank/DDBJ whole genome shotgun (WGS) entry which is preliminary data.</text>
</comment>
<sequence>MNETLKIKPSTVVKYVGGAPLSFDVSTNILYQEKFELGASYRYLDAVSGLAGFNITRNLKIGYAYDFNTSKLNDFNDASHEFILLYRFDILGLSKKYSSPRFY</sequence>
<evidence type="ECO:0000313" key="1">
    <source>
        <dbReference type="EMBL" id="OEK07907.1"/>
    </source>
</evidence>
<dbReference type="OrthoDB" id="1361524at2"/>
<organism evidence="1 2">
    <name type="scientific">Flavivirga aquatica</name>
    <dbReference type="NCBI Taxonomy" id="1849968"/>
    <lineage>
        <taxon>Bacteria</taxon>
        <taxon>Pseudomonadati</taxon>
        <taxon>Bacteroidota</taxon>
        <taxon>Flavobacteriia</taxon>
        <taxon>Flavobacteriales</taxon>
        <taxon>Flavobacteriaceae</taxon>
        <taxon>Flavivirga</taxon>
    </lineage>
</organism>
<dbReference type="EMBL" id="MDJD01000043">
    <property type="protein sequence ID" value="OEK07907.1"/>
    <property type="molecule type" value="Genomic_DNA"/>
</dbReference>
<proteinExistence type="predicted"/>
<protein>
    <recommendedName>
        <fullName evidence="3">Type IX secretion system membrane protein PorP/SprF</fullName>
    </recommendedName>
</protein>
<keyword evidence="2" id="KW-1185">Reference proteome</keyword>
<dbReference type="RefSeq" id="WP_069830365.1">
    <property type="nucleotide sequence ID" value="NZ_MDJD01000043.1"/>
</dbReference>
<dbReference type="InterPro" id="IPR019861">
    <property type="entry name" value="PorP/SprF_Bacteroidetes"/>
</dbReference>
<name>A0A1E5T9C3_9FLAO</name>
<dbReference type="Proteomes" id="UP000095713">
    <property type="component" value="Unassembled WGS sequence"/>
</dbReference>
<evidence type="ECO:0008006" key="3">
    <source>
        <dbReference type="Google" id="ProtNLM"/>
    </source>
</evidence>
<gene>
    <name evidence="1" type="ORF">A8C32_15635</name>
</gene>
<reference evidence="1 2" key="1">
    <citation type="submission" date="2016-05" db="EMBL/GenBank/DDBJ databases">
        <title>Draft Genome Sequence of Algibacter sp. Strain SK-16 Isolated from the Surface Water of Aburatsubo Inlet.</title>
        <authorList>
            <person name="Wong S.-K."/>
            <person name="Yoshizawa S."/>
            <person name="Nakajima Y."/>
            <person name="Ogura Y."/>
            <person name="Tetsuya H."/>
            <person name="Hamasaki K."/>
        </authorList>
    </citation>
    <scope>NUCLEOTIDE SEQUENCE [LARGE SCALE GENOMIC DNA]</scope>
    <source>
        <strain evidence="1 2">SK-16</strain>
    </source>
</reference>
<dbReference type="Pfam" id="PF11751">
    <property type="entry name" value="PorP_SprF"/>
    <property type="match status" value="1"/>
</dbReference>
<dbReference type="STRING" id="1849968.A8C32_15635"/>
<accession>A0A1E5T9C3</accession>
<dbReference type="AlphaFoldDB" id="A0A1E5T9C3"/>
<evidence type="ECO:0000313" key="2">
    <source>
        <dbReference type="Proteomes" id="UP000095713"/>
    </source>
</evidence>